<dbReference type="InterPro" id="IPR036526">
    <property type="entry name" value="C-N_Hydrolase_sf"/>
</dbReference>
<dbReference type="InterPro" id="IPR050345">
    <property type="entry name" value="Aliph_Amidase/BUP"/>
</dbReference>
<evidence type="ECO:0000256" key="1">
    <source>
        <dbReference type="ARBA" id="ARBA00022801"/>
    </source>
</evidence>
<dbReference type="PROSITE" id="PS50263">
    <property type="entry name" value="CN_HYDROLASE"/>
    <property type="match status" value="1"/>
</dbReference>
<reference evidence="3 4" key="1">
    <citation type="submission" date="2023-07" db="EMBL/GenBank/DDBJ databases">
        <title>Functional and genomic diversity of the sorghum phyllosphere microbiome.</title>
        <authorList>
            <person name="Shade A."/>
        </authorList>
    </citation>
    <scope>NUCLEOTIDE SEQUENCE [LARGE SCALE GENOMIC DNA]</scope>
    <source>
        <strain evidence="3 4">SORGH_AS_1207</strain>
    </source>
</reference>
<dbReference type="EC" id="3.5.1.53" evidence="3"/>
<dbReference type="CDD" id="cd07580">
    <property type="entry name" value="nitrilase_2"/>
    <property type="match status" value="1"/>
</dbReference>
<sequence>MRVAVGQVEPVFGDVAANITMTEAVVREAAAQGADLVVLPELVSSGYMMSSREEAFALAEPAGAGPATSAWKNLAAELGVFVVAGFPENDRGRLFNASILCLPDGTHAVYRKVHLWDEEALYFEPGDLGFAVVDTRFGRLGMMICYDGWFPESYRSLALQGVDVVCVPTNWVPIPGQAEGQPGMATILTMGAAHSNGVIVAAADRVGVERGQEFIGQSLIVSHTGWPLAGPAAATGAALLVADVDVAAARRSRAWGAFNHPVRDRRPDAYRLHPAP</sequence>
<dbReference type="GO" id="GO:0050126">
    <property type="term" value="F:N-carbamoylputrescine amidase activity"/>
    <property type="evidence" value="ECO:0007669"/>
    <property type="project" value="UniProtKB-EC"/>
</dbReference>
<feature type="domain" description="CN hydrolase" evidence="2">
    <location>
        <begin position="1"/>
        <end position="246"/>
    </location>
</feature>
<evidence type="ECO:0000313" key="3">
    <source>
        <dbReference type="EMBL" id="MDQ1124058.1"/>
    </source>
</evidence>
<dbReference type="PANTHER" id="PTHR43674">
    <property type="entry name" value="NITRILASE C965.09-RELATED"/>
    <property type="match status" value="1"/>
</dbReference>
<dbReference type="PANTHER" id="PTHR43674:SF2">
    <property type="entry name" value="BETA-UREIDOPROPIONASE"/>
    <property type="match status" value="1"/>
</dbReference>
<dbReference type="Proteomes" id="UP001226691">
    <property type="component" value="Unassembled WGS sequence"/>
</dbReference>
<evidence type="ECO:0000313" key="4">
    <source>
        <dbReference type="Proteomes" id="UP001226691"/>
    </source>
</evidence>
<dbReference type="EMBL" id="JAUTBF010000001">
    <property type="protein sequence ID" value="MDQ1124058.1"/>
    <property type="molecule type" value="Genomic_DNA"/>
</dbReference>
<dbReference type="Pfam" id="PF00795">
    <property type="entry name" value="CN_hydrolase"/>
    <property type="match status" value="1"/>
</dbReference>
<dbReference type="RefSeq" id="WP_307484481.1">
    <property type="nucleotide sequence ID" value="NZ_JAUTBF010000001.1"/>
</dbReference>
<proteinExistence type="predicted"/>
<protein>
    <submittedName>
        <fullName evidence="3">N-carbamoylputrescine amidase</fullName>
        <ecNumber evidence="3">3.5.1.53</ecNumber>
    </submittedName>
</protein>
<keyword evidence="1 3" id="KW-0378">Hydrolase</keyword>
<organism evidence="3 4">
    <name type="scientific">Microbacterium trichothecenolyticum</name>
    <name type="common">Aureobacterium trichothecenolyticum</name>
    <dbReference type="NCBI Taxonomy" id="69370"/>
    <lineage>
        <taxon>Bacteria</taxon>
        <taxon>Bacillati</taxon>
        <taxon>Actinomycetota</taxon>
        <taxon>Actinomycetes</taxon>
        <taxon>Micrococcales</taxon>
        <taxon>Microbacteriaceae</taxon>
        <taxon>Microbacterium</taxon>
    </lineage>
</organism>
<dbReference type="SUPFAM" id="SSF56317">
    <property type="entry name" value="Carbon-nitrogen hydrolase"/>
    <property type="match status" value="1"/>
</dbReference>
<accession>A0ABU0TWL8</accession>
<keyword evidence="4" id="KW-1185">Reference proteome</keyword>
<dbReference type="Gene3D" id="3.60.110.10">
    <property type="entry name" value="Carbon-nitrogen hydrolase"/>
    <property type="match status" value="1"/>
</dbReference>
<gene>
    <name evidence="3" type="ORF">QE412_002631</name>
</gene>
<dbReference type="InterPro" id="IPR003010">
    <property type="entry name" value="C-N_Hydrolase"/>
</dbReference>
<evidence type="ECO:0000259" key="2">
    <source>
        <dbReference type="PROSITE" id="PS50263"/>
    </source>
</evidence>
<name>A0ABU0TWL8_MICTR</name>
<comment type="caution">
    <text evidence="3">The sequence shown here is derived from an EMBL/GenBank/DDBJ whole genome shotgun (WGS) entry which is preliminary data.</text>
</comment>